<feature type="binding site" evidence="1">
    <location>
        <position position="41"/>
    </location>
    <ligand>
        <name>S-adenosyl-L-methionine</name>
        <dbReference type="ChEBI" id="CHEBI:59789"/>
    </ligand>
</feature>
<dbReference type="Gene3D" id="3.40.50.150">
    <property type="entry name" value="Vaccinia Virus protein VP39"/>
    <property type="match status" value="1"/>
</dbReference>
<dbReference type="AlphaFoldDB" id="A0A8J2YDL2"/>
<dbReference type="GO" id="GO:0036307">
    <property type="term" value="F:23S rRNA (adenine(2030)-N(6))-methyltransferase activity"/>
    <property type="evidence" value="ECO:0007669"/>
    <property type="project" value="UniProtKB-UniRule"/>
</dbReference>
<dbReference type="RefSeq" id="WP_188409335.1">
    <property type="nucleotide sequence ID" value="NZ_BMCP01000002.1"/>
</dbReference>
<feature type="binding site" evidence="1">
    <location>
        <position position="102"/>
    </location>
    <ligand>
        <name>S-adenosyl-L-methionine</name>
        <dbReference type="ChEBI" id="CHEBI:59789"/>
    </ligand>
</feature>
<feature type="binding site" evidence="1">
    <location>
        <position position="120"/>
    </location>
    <ligand>
        <name>S-adenosyl-L-methionine</name>
        <dbReference type="ChEBI" id="CHEBI:59789"/>
    </ligand>
</feature>
<dbReference type="EMBL" id="BMCP01000002">
    <property type="protein sequence ID" value="GGE40369.1"/>
    <property type="molecule type" value="Genomic_DNA"/>
</dbReference>
<organism evidence="2 3">
    <name type="scientific">Agaricicola taiwanensis</name>
    <dbReference type="NCBI Taxonomy" id="591372"/>
    <lineage>
        <taxon>Bacteria</taxon>
        <taxon>Pseudomonadati</taxon>
        <taxon>Pseudomonadota</taxon>
        <taxon>Alphaproteobacteria</taxon>
        <taxon>Rhodobacterales</taxon>
        <taxon>Paracoccaceae</taxon>
        <taxon>Agaricicola</taxon>
    </lineage>
</organism>
<evidence type="ECO:0000256" key="1">
    <source>
        <dbReference type="HAMAP-Rule" id="MF_00934"/>
    </source>
</evidence>
<accession>A0A8J2YDL2</accession>
<feature type="site" description="Interaction with substrate rRNA" evidence="1">
    <location>
        <position position="3"/>
    </location>
</feature>
<comment type="similarity">
    <text evidence="1">Belongs to the RlmJ family.</text>
</comment>
<feature type="active site" description="Proton acceptor" evidence="1">
    <location>
        <position position="166"/>
    </location>
</feature>
<feature type="binding site" evidence="1">
    <location>
        <position position="18"/>
    </location>
    <ligand>
        <name>S-adenosyl-L-methionine</name>
        <dbReference type="ChEBI" id="CHEBI:59789"/>
    </ligand>
</feature>
<comment type="caution">
    <text evidence="2">The sequence shown here is derived from an EMBL/GenBank/DDBJ whole genome shotgun (WGS) entry which is preliminary data.</text>
</comment>
<feature type="binding site" evidence="1">
    <location>
        <position position="166"/>
    </location>
    <ligand>
        <name>S-adenosyl-L-methionine</name>
        <dbReference type="ChEBI" id="CHEBI:59789"/>
    </ligand>
</feature>
<feature type="binding site" evidence="1">
    <location>
        <begin position="145"/>
        <end position="146"/>
    </location>
    <ligand>
        <name>S-adenosyl-L-methionine</name>
        <dbReference type="ChEBI" id="CHEBI:59789"/>
    </ligand>
</feature>
<dbReference type="Proteomes" id="UP000602745">
    <property type="component" value="Unassembled WGS sequence"/>
</dbReference>
<dbReference type="InterPro" id="IPR029063">
    <property type="entry name" value="SAM-dependent_MTases_sf"/>
</dbReference>
<dbReference type="GO" id="GO:0070475">
    <property type="term" value="P:rRNA base methylation"/>
    <property type="evidence" value="ECO:0007669"/>
    <property type="project" value="UniProtKB-UniRule"/>
</dbReference>
<gene>
    <name evidence="1 2" type="primary">rlmJ</name>
    <name evidence="2" type="ORF">GCM10007276_17130</name>
</gene>
<dbReference type="InterPro" id="IPR007473">
    <property type="entry name" value="RlmJ"/>
</dbReference>
<protein>
    <recommendedName>
        <fullName evidence="1">Ribosomal RNA large subunit methyltransferase J</fullName>
        <ecNumber evidence="1">2.1.1.266</ecNumber>
    </recommendedName>
    <alternativeName>
        <fullName evidence="1">23S rRNA (adenine(2030)-N6)-methyltransferase</fullName>
    </alternativeName>
    <alternativeName>
        <fullName evidence="1">23S rRNA m6A2030 methyltransferase</fullName>
    </alternativeName>
</protein>
<dbReference type="GO" id="GO:0003723">
    <property type="term" value="F:RNA binding"/>
    <property type="evidence" value="ECO:0007669"/>
    <property type="project" value="UniProtKB-UniRule"/>
</dbReference>
<keyword evidence="3" id="KW-1185">Reference proteome</keyword>
<dbReference type="Pfam" id="PF04378">
    <property type="entry name" value="RsmJ"/>
    <property type="match status" value="1"/>
</dbReference>
<sequence length="283" mass="32115">MNYRHAFHAGNFADVFKHAIFARSLTYLNQKNNAYRVIDTHAGVGIYDLRQDEASRTEEWREGIGRLWQQALPAPLVEFLKPYLDTVAALNPSGDLRLYPGSPELARRLSRPQDRLALCELHPQDNMALRRAMGRDPRVTTLGIDGWVALNAQVPPKERRGLVLIDPPFEKPGEFDRLSASIQQAHAKWPTGTYCAWYPGKHLSEIENFARTMRRLALPATLRMELWIRDPRDQQRLNGNGIIMINPPWTLARDLELVLPALVELLAQGEGACGAIEWIVPQT</sequence>
<comment type="catalytic activity">
    <reaction evidence="1">
        <text>adenosine(2030) in 23S rRNA + S-adenosyl-L-methionine = N(6)-methyladenosine(2030) in 23S rRNA + S-adenosyl-L-homocysteine + H(+)</text>
        <dbReference type="Rhea" id="RHEA:43736"/>
        <dbReference type="Rhea" id="RHEA-COMP:10668"/>
        <dbReference type="Rhea" id="RHEA-COMP:10669"/>
        <dbReference type="ChEBI" id="CHEBI:15378"/>
        <dbReference type="ChEBI" id="CHEBI:57856"/>
        <dbReference type="ChEBI" id="CHEBI:59789"/>
        <dbReference type="ChEBI" id="CHEBI:74411"/>
        <dbReference type="ChEBI" id="CHEBI:74449"/>
        <dbReference type="EC" id="2.1.1.266"/>
    </reaction>
</comment>
<dbReference type="HAMAP" id="MF_00934">
    <property type="entry name" value="23SrRNA_methyltr_J"/>
    <property type="match status" value="1"/>
</dbReference>
<keyword evidence="1" id="KW-0808">Transferase</keyword>
<comment type="subunit">
    <text evidence="1">Monomer.</text>
</comment>
<evidence type="ECO:0000313" key="2">
    <source>
        <dbReference type="EMBL" id="GGE40369.1"/>
    </source>
</evidence>
<proteinExistence type="inferred from homology"/>
<dbReference type="EC" id="2.1.1.266" evidence="1"/>
<reference evidence="2" key="2">
    <citation type="submission" date="2020-09" db="EMBL/GenBank/DDBJ databases">
        <authorList>
            <person name="Sun Q."/>
            <person name="Sedlacek I."/>
        </authorList>
    </citation>
    <scope>NUCLEOTIDE SEQUENCE</scope>
    <source>
        <strain evidence="2">CCM 7684</strain>
    </source>
</reference>
<keyword evidence="1" id="KW-0949">S-adenosyl-L-methionine</keyword>
<dbReference type="GO" id="GO:0005829">
    <property type="term" value="C:cytosol"/>
    <property type="evidence" value="ECO:0007669"/>
    <property type="project" value="TreeGrafter"/>
</dbReference>
<keyword evidence="1 2" id="KW-0489">Methyltransferase</keyword>
<evidence type="ECO:0000313" key="3">
    <source>
        <dbReference type="Proteomes" id="UP000602745"/>
    </source>
</evidence>
<comment type="function">
    <text evidence="1">Specifically methylates the adenine in position 2030 of 23S rRNA.</text>
</comment>
<name>A0A8J2YDL2_9RHOB</name>
<dbReference type="PANTHER" id="PTHR37426:SF1">
    <property type="entry name" value="RIBOSOMAL RNA LARGE SUBUNIT METHYLTRANSFERASE J"/>
    <property type="match status" value="1"/>
</dbReference>
<dbReference type="PANTHER" id="PTHR37426">
    <property type="entry name" value="RIBOSOMAL RNA LARGE SUBUNIT METHYLTRANSFERASE J"/>
    <property type="match status" value="1"/>
</dbReference>
<keyword evidence="1" id="KW-0698">rRNA processing</keyword>
<reference evidence="2" key="1">
    <citation type="journal article" date="2014" name="Int. J. Syst. Evol. Microbiol.">
        <title>Complete genome sequence of Corynebacterium casei LMG S-19264T (=DSM 44701T), isolated from a smear-ripened cheese.</title>
        <authorList>
            <consortium name="US DOE Joint Genome Institute (JGI-PGF)"/>
            <person name="Walter F."/>
            <person name="Albersmeier A."/>
            <person name="Kalinowski J."/>
            <person name="Ruckert C."/>
        </authorList>
    </citation>
    <scope>NUCLEOTIDE SEQUENCE</scope>
    <source>
        <strain evidence="2">CCM 7684</strain>
    </source>
</reference>
<keyword evidence="1" id="KW-0694">RNA-binding</keyword>
<dbReference type="SUPFAM" id="SSF53335">
    <property type="entry name" value="S-adenosyl-L-methionine-dependent methyltransferases"/>
    <property type="match status" value="1"/>
</dbReference>